<feature type="transmembrane region" description="Helical" evidence="2">
    <location>
        <begin position="78"/>
        <end position="98"/>
    </location>
</feature>
<sequence>MRRLLSRRAVVLLALLASLVLAATSRATWTTAKAAGFTGTQESVAVTGQDAAPAVLALALVGAAAAVATTLAARWVRFVAGPVLVLVGVGAAVSALGVSTDTVAASRSAVAEKTGVVGGSISAGATSWPLLAVIPAALLIATGLAVLLVGGRWPRRPSRYQRDAARSRVARETDPSEDPAAAWDALSRGEDPSSGGPPRVAE</sequence>
<evidence type="ECO:0000313" key="4">
    <source>
        <dbReference type="EMBL" id="PWH05796.1"/>
    </source>
</evidence>
<evidence type="ECO:0008006" key="6">
    <source>
        <dbReference type="Google" id="ProtNLM"/>
    </source>
</evidence>
<accession>A0A2U2RIW0</accession>
<feature type="chain" id="PRO_5039200242" description="TIGR02234 family membrane protein" evidence="3">
    <location>
        <begin position="23"/>
        <end position="202"/>
    </location>
</feature>
<evidence type="ECO:0000256" key="1">
    <source>
        <dbReference type="SAM" id="MobiDB-lite"/>
    </source>
</evidence>
<dbReference type="EMBL" id="QFKX01000004">
    <property type="protein sequence ID" value="PWH05796.1"/>
    <property type="molecule type" value="Genomic_DNA"/>
</dbReference>
<dbReference type="Proteomes" id="UP000245590">
    <property type="component" value="Unassembled WGS sequence"/>
</dbReference>
<reference evidence="4 5" key="1">
    <citation type="submission" date="2018-05" db="EMBL/GenBank/DDBJ databases">
        <title>Brachybacterium sp. M1HQ-2T, whole genome shotgun sequence.</title>
        <authorList>
            <person name="Tuo L."/>
        </authorList>
    </citation>
    <scope>NUCLEOTIDE SEQUENCE [LARGE SCALE GENOMIC DNA]</scope>
    <source>
        <strain evidence="4 5">M1HQ-2</strain>
    </source>
</reference>
<feature type="signal peptide" evidence="3">
    <location>
        <begin position="1"/>
        <end position="22"/>
    </location>
</feature>
<evidence type="ECO:0000256" key="2">
    <source>
        <dbReference type="SAM" id="Phobius"/>
    </source>
</evidence>
<keyword evidence="5" id="KW-1185">Reference proteome</keyword>
<evidence type="ECO:0000313" key="5">
    <source>
        <dbReference type="Proteomes" id="UP000245590"/>
    </source>
</evidence>
<gene>
    <name evidence="4" type="ORF">DEO23_11380</name>
</gene>
<evidence type="ECO:0000256" key="3">
    <source>
        <dbReference type="SAM" id="SignalP"/>
    </source>
</evidence>
<protein>
    <recommendedName>
        <fullName evidence="6">TIGR02234 family membrane protein</fullName>
    </recommendedName>
</protein>
<keyword evidence="2" id="KW-0812">Transmembrane</keyword>
<feature type="transmembrane region" description="Helical" evidence="2">
    <location>
        <begin position="51"/>
        <end position="71"/>
    </location>
</feature>
<name>A0A2U2RIW0_9MICO</name>
<comment type="caution">
    <text evidence="4">The sequence shown here is derived from an EMBL/GenBank/DDBJ whole genome shotgun (WGS) entry which is preliminary data.</text>
</comment>
<feature type="region of interest" description="Disordered" evidence="1">
    <location>
        <begin position="160"/>
        <end position="202"/>
    </location>
</feature>
<proteinExistence type="predicted"/>
<keyword evidence="2" id="KW-1133">Transmembrane helix</keyword>
<dbReference type="InterPro" id="IPR019051">
    <property type="entry name" value="Trp_biosyn_TM_oprn/chp"/>
</dbReference>
<dbReference type="OrthoDB" id="4794414at2"/>
<feature type="compositionally biased region" description="Basic and acidic residues" evidence="1">
    <location>
        <begin position="160"/>
        <end position="174"/>
    </location>
</feature>
<dbReference type="RefSeq" id="WP_109276152.1">
    <property type="nucleotide sequence ID" value="NZ_QFKX01000004.1"/>
</dbReference>
<organism evidence="4 5">
    <name type="scientific">Brachybacterium endophyticum</name>
    <dbReference type="NCBI Taxonomy" id="2182385"/>
    <lineage>
        <taxon>Bacteria</taxon>
        <taxon>Bacillati</taxon>
        <taxon>Actinomycetota</taxon>
        <taxon>Actinomycetes</taxon>
        <taxon>Micrococcales</taxon>
        <taxon>Dermabacteraceae</taxon>
        <taxon>Brachybacterium</taxon>
    </lineage>
</organism>
<feature type="transmembrane region" description="Helical" evidence="2">
    <location>
        <begin position="128"/>
        <end position="149"/>
    </location>
</feature>
<dbReference type="Pfam" id="PF09534">
    <property type="entry name" value="Trp_oprn_chp"/>
    <property type="match status" value="1"/>
</dbReference>
<keyword evidence="2" id="KW-0472">Membrane</keyword>
<dbReference type="AlphaFoldDB" id="A0A2U2RIW0"/>
<keyword evidence="3" id="KW-0732">Signal</keyword>